<dbReference type="AlphaFoldDB" id="D2R7L9"/>
<dbReference type="Gene3D" id="3.40.50.1970">
    <property type="match status" value="1"/>
</dbReference>
<dbReference type="Pfam" id="PF00465">
    <property type="entry name" value="Fe-ADH"/>
    <property type="match status" value="1"/>
</dbReference>
<dbReference type="FunFam" id="3.40.50.1970:FF:000003">
    <property type="entry name" value="Alcohol dehydrogenase, iron-containing"/>
    <property type="match status" value="1"/>
</dbReference>
<dbReference type="PROSITE" id="PS00913">
    <property type="entry name" value="ADH_IRON_1"/>
    <property type="match status" value="1"/>
</dbReference>
<evidence type="ECO:0000256" key="1">
    <source>
        <dbReference type="ARBA" id="ARBA00001962"/>
    </source>
</evidence>
<dbReference type="HOGENOM" id="CLU_007207_0_0_0"/>
<comment type="cofactor">
    <cofactor evidence="1">
        <name>Fe cation</name>
        <dbReference type="ChEBI" id="CHEBI:24875"/>
    </cofactor>
</comment>
<organism evidence="7 8">
    <name type="scientific">Pirellula staleyi (strain ATCC 27377 / DSM 6068 / ICPB 4128)</name>
    <name type="common">Pirella staleyi</name>
    <dbReference type="NCBI Taxonomy" id="530564"/>
    <lineage>
        <taxon>Bacteria</taxon>
        <taxon>Pseudomonadati</taxon>
        <taxon>Planctomycetota</taxon>
        <taxon>Planctomycetia</taxon>
        <taxon>Pirellulales</taxon>
        <taxon>Pirellulaceae</taxon>
        <taxon>Pirellula</taxon>
    </lineage>
</organism>
<keyword evidence="3" id="KW-0560">Oxidoreductase</keyword>
<protein>
    <submittedName>
        <fullName evidence="7">Iron-containing alcohol dehydrogenase</fullName>
    </submittedName>
</protein>
<evidence type="ECO:0000313" key="7">
    <source>
        <dbReference type="EMBL" id="ADB17445.1"/>
    </source>
</evidence>
<gene>
    <name evidence="7" type="ordered locus">Psta_2779</name>
</gene>
<comment type="similarity">
    <text evidence="2">Belongs to the iron-containing alcohol dehydrogenase family.</text>
</comment>
<dbReference type="CDD" id="cd08191">
    <property type="entry name" value="Fe-ADH-like"/>
    <property type="match status" value="1"/>
</dbReference>
<dbReference type="EMBL" id="CP001848">
    <property type="protein sequence ID" value="ADB17445.1"/>
    <property type="molecule type" value="Genomic_DNA"/>
</dbReference>
<feature type="domain" description="Fe-containing alcohol dehydrogenase-like C-terminal" evidence="6">
    <location>
        <begin position="190"/>
        <end position="401"/>
    </location>
</feature>
<dbReference type="Pfam" id="PF25137">
    <property type="entry name" value="ADH_Fe_C"/>
    <property type="match status" value="1"/>
</dbReference>
<dbReference type="Gene3D" id="1.20.1090.10">
    <property type="entry name" value="Dehydroquinate synthase-like - alpha domain"/>
    <property type="match status" value="1"/>
</dbReference>
<dbReference type="GO" id="GO:0046872">
    <property type="term" value="F:metal ion binding"/>
    <property type="evidence" value="ECO:0007669"/>
    <property type="project" value="InterPro"/>
</dbReference>
<dbReference type="OrthoDB" id="9804734at2"/>
<dbReference type="STRING" id="530564.Psta_2779"/>
<dbReference type="InterPro" id="IPR056798">
    <property type="entry name" value="ADH_Fe_C"/>
</dbReference>
<evidence type="ECO:0000256" key="3">
    <source>
        <dbReference type="ARBA" id="ARBA00023002"/>
    </source>
</evidence>
<name>D2R7L9_PIRSD</name>
<dbReference type="InterPro" id="IPR039697">
    <property type="entry name" value="Alcohol_dehydrogenase_Fe"/>
</dbReference>
<dbReference type="Proteomes" id="UP000001887">
    <property type="component" value="Chromosome"/>
</dbReference>
<dbReference type="PANTHER" id="PTHR11496:SF102">
    <property type="entry name" value="ALCOHOL DEHYDROGENASE 4"/>
    <property type="match status" value="1"/>
</dbReference>
<dbReference type="SUPFAM" id="SSF56796">
    <property type="entry name" value="Dehydroquinate synthase-like"/>
    <property type="match status" value="1"/>
</dbReference>
<evidence type="ECO:0000259" key="6">
    <source>
        <dbReference type="Pfam" id="PF25137"/>
    </source>
</evidence>
<evidence type="ECO:0000256" key="2">
    <source>
        <dbReference type="ARBA" id="ARBA00007358"/>
    </source>
</evidence>
<dbReference type="InterPro" id="IPR001670">
    <property type="entry name" value="ADH_Fe/GldA"/>
</dbReference>
<dbReference type="eggNOG" id="COG1454">
    <property type="taxonomic scope" value="Bacteria"/>
</dbReference>
<dbReference type="PANTHER" id="PTHR11496">
    <property type="entry name" value="ALCOHOL DEHYDROGENASE"/>
    <property type="match status" value="1"/>
</dbReference>
<accession>D2R7L9</accession>
<dbReference type="KEGG" id="psl:Psta_2779"/>
<keyword evidence="4" id="KW-0520">NAD</keyword>
<evidence type="ECO:0000313" key="8">
    <source>
        <dbReference type="Proteomes" id="UP000001887"/>
    </source>
</evidence>
<proteinExistence type="inferred from homology"/>
<feature type="domain" description="Alcohol dehydrogenase iron-type/glycerol dehydrogenase GldA" evidence="5">
    <location>
        <begin position="10"/>
        <end position="178"/>
    </location>
</feature>
<reference evidence="7 8" key="1">
    <citation type="journal article" date="2009" name="Stand. Genomic Sci.">
        <title>Complete genome sequence of Pirellula staleyi type strain (ATCC 27377).</title>
        <authorList>
            <person name="Clum A."/>
            <person name="Tindall B.J."/>
            <person name="Sikorski J."/>
            <person name="Ivanova N."/>
            <person name="Mavrommatis K."/>
            <person name="Lucas S."/>
            <person name="Glavina del Rio T."/>
            <person name="Nolan M."/>
            <person name="Chen F."/>
            <person name="Tice H."/>
            <person name="Pitluck S."/>
            <person name="Cheng J.F."/>
            <person name="Chertkov O."/>
            <person name="Brettin T."/>
            <person name="Han C."/>
            <person name="Detter J.C."/>
            <person name="Kuske C."/>
            <person name="Bruce D."/>
            <person name="Goodwin L."/>
            <person name="Ovchinikova G."/>
            <person name="Pati A."/>
            <person name="Mikhailova N."/>
            <person name="Chen A."/>
            <person name="Palaniappan K."/>
            <person name="Land M."/>
            <person name="Hauser L."/>
            <person name="Chang Y.J."/>
            <person name="Jeffries C.D."/>
            <person name="Chain P."/>
            <person name="Rohde M."/>
            <person name="Goker M."/>
            <person name="Bristow J."/>
            <person name="Eisen J.A."/>
            <person name="Markowitz V."/>
            <person name="Hugenholtz P."/>
            <person name="Kyrpides N.C."/>
            <person name="Klenk H.P."/>
            <person name="Lapidus A."/>
        </authorList>
    </citation>
    <scope>NUCLEOTIDE SEQUENCE [LARGE SCALE GENOMIC DNA]</scope>
    <source>
        <strain evidence="8">ATCC 27377 / DSM 6068 / ICPB 4128</strain>
    </source>
</reference>
<evidence type="ECO:0000259" key="5">
    <source>
        <dbReference type="Pfam" id="PF00465"/>
    </source>
</evidence>
<keyword evidence="8" id="KW-1185">Reference proteome</keyword>
<evidence type="ECO:0000256" key="4">
    <source>
        <dbReference type="ARBA" id="ARBA00023027"/>
    </source>
</evidence>
<dbReference type="InterPro" id="IPR018211">
    <property type="entry name" value="ADH_Fe_CS"/>
</dbReference>
<sequence>MRTTWNFHAPAQIKFGAGSAETLGQCCLYEGWHHVLVVTDRVLERVGILDKILQSLAAAGCTASVFADSCAEPAIEIALAAVDFARKSPVDAVIGLGGGSNMDLAKIVALLLKHRGNPVDYFSFDRVPGPVLPIVCLPTTAGTGSEVSHAAVLTDAANKMKVSTLSQYLRPRLAIVDPVLTYTCPKQVSADSGIDALTHAVEGFMATDFANMAETNTDRLAYEGSFPLADSLAEQAIRLVGKHLEPVVANLASHEHRGGMALAATLAGLAFSNAGVALVHGLEYPLGGELHCTHGAGNGLLLPHVMRFNKPERTMHLARIAEWLGVDTSGVTPETAADRAIERVVAMQQAIGIPQRIRDLGGKLEQLPMFAAKAFQVKRLLATNPRSASEADLLGILQAAF</sequence>
<dbReference type="GO" id="GO:0004022">
    <property type="term" value="F:alcohol dehydrogenase (NAD+) activity"/>
    <property type="evidence" value="ECO:0007669"/>
    <property type="project" value="TreeGrafter"/>
</dbReference>